<reference evidence="1" key="1">
    <citation type="submission" date="2014-11" db="EMBL/GenBank/DDBJ databases">
        <authorList>
            <person name="Amaro Gonzalez C."/>
        </authorList>
    </citation>
    <scope>NUCLEOTIDE SEQUENCE</scope>
</reference>
<name>A0A0E9WC68_ANGAN</name>
<dbReference type="AlphaFoldDB" id="A0A0E9WC68"/>
<organism evidence="1">
    <name type="scientific">Anguilla anguilla</name>
    <name type="common">European freshwater eel</name>
    <name type="synonym">Muraena anguilla</name>
    <dbReference type="NCBI Taxonomy" id="7936"/>
    <lineage>
        <taxon>Eukaryota</taxon>
        <taxon>Metazoa</taxon>
        <taxon>Chordata</taxon>
        <taxon>Craniata</taxon>
        <taxon>Vertebrata</taxon>
        <taxon>Euteleostomi</taxon>
        <taxon>Actinopterygii</taxon>
        <taxon>Neopterygii</taxon>
        <taxon>Teleostei</taxon>
        <taxon>Anguilliformes</taxon>
        <taxon>Anguillidae</taxon>
        <taxon>Anguilla</taxon>
    </lineage>
</organism>
<sequence length="52" mass="6141">MNSQDIANRVHIFIKQRKRMKHNFNITISIRIETMLQSNNFSQALLSLKVVI</sequence>
<dbReference type="EMBL" id="GBXM01021407">
    <property type="protein sequence ID" value="JAH87170.1"/>
    <property type="molecule type" value="Transcribed_RNA"/>
</dbReference>
<accession>A0A0E9WC68</accession>
<protein>
    <submittedName>
        <fullName evidence="1">Uncharacterized protein</fullName>
    </submittedName>
</protein>
<evidence type="ECO:0000313" key="1">
    <source>
        <dbReference type="EMBL" id="JAH87170.1"/>
    </source>
</evidence>
<reference evidence="1" key="2">
    <citation type="journal article" date="2015" name="Fish Shellfish Immunol.">
        <title>Early steps in the European eel (Anguilla anguilla)-Vibrio vulnificus interaction in the gills: Role of the RtxA13 toxin.</title>
        <authorList>
            <person name="Callol A."/>
            <person name="Pajuelo D."/>
            <person name="Ebbesson L."/>
            <person name="Teles M."/>
            <person name="MacKenzie S."/>
            <person name="Amaro C."/>
        </authorList>
    </citation>
    <scope>NUCLEOTIDE SEQUENCE</scope>
</reference>
<proteinExistence type="predicted"/>